<protein>
    <submittedName>
        <fullName evidence="1">Uncharacterized protein</fullName>
    </submittedName>
</protein>
<organism evidence="1 2">
    <name type="scientific">Acidisoma cellulosilyticum</name>
    <dbReference type="NCBI Taxonomy" id="2802395"/>
    <lineage>
        <taxon>Bacteria</taxon>
        <taxon>Pseudomonadati</taxon>
        <taxon>Pseudomonadota</taxon>
        <taxon>Alphaproteobacteria</taxon>
        <taxon>Acetobacterales</taxon>
        <taxon>Acidocellaceae</taxon>
        <taxon>Acidisoma</taxon>
    </lineage>
</organism>
<keyword evidence="2" id="KW-1185">Reference proteome</keyword>
<name>A0A963Z920_9PROT</name>
<dbReference type="RefSeq" id="WP_227310842.1">
    <property type="nucleotide sequence ID" value="NZ_JAESVA010000028.1"/>
</dbReference>
<dbReference type="AlphaFoldDB" id="A0A963Z920"/>
<accession>A0A963Z920</accession>
<sequence>MTGEAKIAGAPHRVYAIRMGPVDLQPDFLPEFDEALYAEARIEVMFEELEFLDDFDRSSLIVIDSGSYLGHRLIMTQPDAD</sequence>
<evidence type="ECO:0000313" key="1">
    <source>
        <dbReference type="EMBL" id="MCB8884097.1"/>
    </source>
</evidence>
<reference evidence="1 2" key="1">
    <citation type="journal article" date="2021" name="Microorganisms">
        <title>Acidisoma silvae sp. nov. and Acidisomacellulosilytica sp. nov., Two Acidophilic Bacteria Isolated from Decaying Wood, Hydrolyzing Cellulose and Producing Poly-3-hydroxybutyrate.</title>
        <authorList>
            <person name="Mieszkin S."/>
            <person name="Pouder E."/>
            <person name="Uroz S."/>
            <person name="Simon-Colin C."/>
            <person name="Alain K."/>
        </authorList>
    </citation>
    <scope>NUCLEOTIDE SEQUENCE [LARGE SCALE GENOMIC DNA]</scope>
    <source>
        <strain evidence="1 2">HW T5.17</strain>
    </source>
</reference>
<comment type="caution">
    <text evidence="1">The sequence shown here is derived from an EMBL/GenBank/DDBJ whole genome shotgun (WGS) entry which is preliminary data.</text>
</comment>
<gene>
    <name evidence="1" type="ORF">ACELLULO517_28035</name>
</gene>
<dbReference type="Proteomes" id="UP000721844">
    <property type="component" value="Unassembled WGS sequence"/>
</dbReference>
<proteinExistence type="predicted"/>
<evidence type="ECO:0000313" key="2">
    <source>
        <dbReference type="Proteomes" id="UP000721844"/>
    </source>
</evidence>
<dbReference type="EMBL" id="JAESVA010000028">
    <property type="protein sequence ID" value="MCB8884097.1"/>
    <property type="molecule type" value="Genomic_DNA"/>
</dbReference>